<dbReference type="InterPro" id="IPR050091">
    <property type="entry name" value="PKS_NRPS_Biosynth_Enz"/>
</dbReference>
<reference evidence="5" key="1">
    <citation type="submission" date="2021-02" db="EMBL/GenBank/DDBJ databases">
        <authorList>
            <person name="Dougan E. K."/>
            <person name="Rhodes N."/>
            <person name="Thang M."/>
            <person name="Chan C."/>
        </authorList>
    </citation>
    <scope>NUCLEOTIDE SEQUENCE</scope>
</reference>
<protein>
    <recommendedName>
        <fullName evidence="4">Ketosynthase family 3 (KS3) domain-containing protein</fullName>
    </recommendedName>
</protein>
<dbReference type="InterPro" id="IPR014030">
    <property type="entry name" value="Ketoacyl_synth_N"/>
</dbReference>
<evidence type="ECO:0000256" key="3">
    <source>
        <dbReference type="RuleBase" id="RU003694"/>
    </source>
</evidence>
<comment type="similarity">
    <text evidence="3">Belongs to the thiolase-like superfamily. Beta-ketoacyl-ACP synthases family.</text>
</comment>
<dbReference type="InterPro" id="IPR030834">
    <property type="entry name" value="PKS_assoc_dom"/>
</dbReference>
<dbReference type="OrthoDB" id="329835at2759"/>
<dbReference type="EMBL" id="CAJNNV010025416">
    <property type="protein sequence ID" value="CAE8614370.1"/>
    <property type="molecule type" value="Genomic_DNA"/>
</dbReference>
<dbReference type="SUPFAM" id="SSF53901">
    <property type="entry name" value="Thiolase-like"/>
    <property type="match status" value="1"/>
</dbReference>
<keyword evidence="1" id="KW-0596">Phosphopantetheine</keyword>
<keyword evidence="2" id="KW-0597">Phosphoprotein</keyword>
<evidence type="ECO:0000259" key="4">
    <source>
        <dbReference type="PROSITE" id="PS52004"/>
    </source>
</evidence>
<sequence length="790" mass="84542">MRADSGPDGGVPLQSRDALLEWPPAEASGDGFQRLVADALQHQGFCSIAMPSLDAVGRAAALEAARGGGSSTWTLPKLEFEEAFLGRRSTSKLCFLEQASPLHESLAPLCESLEKLCEALARCPPGEHLGFQAEPRCQKLLLRATLERGERRLLSPGALTEEDVQAGLVEEHLDFLQRRKLCMLYALEAEATLELWPRGGQSLRLPIARDTVVVFRHDLMAFSHSQGDSGTGSSLALQAWLLEAPQELQLLGLEGNHLGMETLFGGPPQLSEKQVHIISASCRLPGGAYGLDCDWLMYGMQTDGYSEIPLLRWDVSVYYTSEPDKEQGKSYTKHSALLGDLEVLSFDNHFFGIPDEQARLLPPCCRLAMEGAFEALGLAGFTRESLVGAPLAICLADIGTDFDPFLGFFDAPEQWLAAAASRGVPAAGRLGYHLGTTGPISSVDTACSSSLVATNLLHSMLRTGANTSVDTALSQSMMNLLNPFPYIGLSGAGMLSRSGRCLSFDQAANGYARGEGIAGIVLRVAGRSEDVQDRLGAYLCGFINQDGRSASLTAPNGPAQQACIRSSLRDAGLTPGDIWITENHGTGTALGDPIEVGSVRGVFHGRGCRVLPITGGKSNTGHSEATAGASGILKTLCSLMHATVPPQNHLKFLNAHIDDAGFPAHFPVELWDLDVGREGAVGGLNSFGFGGTNSRGELWAGKRRRSTGSARQGRLEQLQTPALDSVVVTCPQCQSAMCWLCGQAEPSSVLGRQHRCADLRENFASYDLCSNCFLGRYQHRGVQSTLEVAM</sequence>
<organism evidence="5 6">
    <name type="scientific">Polarella glacialis</name>
    <name type="common">Dinoflagellate</name>
    <dbReference type="NCBI Taxonomy" id="89957"/>
    <lineage>
        <taxon>Eukaryota</taxon>
        <taxon>Sar</taxon>
        <taxon>Alveolata</taxon>
        <taxon>Dinophyceae</taxon>
        <taxon>Suessiales</taxon>
        <taxon>Suessiaceae</taxon>
        <taxon>Polarella</taxon>
    </lineage>
</organism>
<evidence type="ECO:0000313" key="5">
    <source>
        <dbReference type="EMBL" id="CAE8614370.1"/>
    </source>
</evidence>
<dbReference type="InterPro" id="IPR020841">
    <property type="entry name" value="PKS_Beta-ketoAc_synthase_dom"/>
</dbReference>
<dbReference type="PANTHER" id="PTHR43775">
    <property type="entry name" value="FATTY ACID SYNTHASE"/>
    <property type="match status" value="1"/>
</dbReference>
<dbReference type="InterPro" id="IPR016039">
    <property type="entry name" value="Thiolase-like"/>
</dbReference>
<feature type="domain" description="Ketosynthase family 3 (KS3)" evidence="4">
    <location>
        <begin position="272"/>
        <end position="700"/>
    </location>
</feature>
<keyword evidence="3" id="KW-0808">Transferase</keyword>
<evidence type="ECO:0000256" key="1">
    <source>
        <dbReference type="ARBA" id="ARBA00022450"/>
    </source>
</evidence>
<dbReference type="CDD" id="cd00833">
    <property type="entry name" value="PKS"/>
    <property type="match status" value="1"/>
</dbReference>
<dbReference type="PROSITE" id="PS52004">
    <property type="entry name" value="KS3_2"/>
    <property type="match status" value="1"/>
</dbReference>
<dbReference type="NCBIfam" id="TIGR04556">
    <property type="entry name" value="PKS_assoc"/>
    <property type="match status" value="1"/>
</dbReference>
<gene>
    <name evidence="5" type="ORF">PGLA1383_LOCUS32093</name>
</gene>
<dbReference type="SMART" id="SM00825">
    <property type="entry name" value="PKS_KS"/>
    <property type="match status" value="1"/>
</dbReference>
<dbReference type="Pfam" id="PF02801">
    <property type="entry name" value="Ketoacyl-synt_C"/>
    <property type="match status" value="1"/>
</dbReference>
<accession>A0A813FIU1</accession>
<evidence type="ECO:0000256" key="2">
    <source>
        <dbReference type="ARBA" id="ARBA00022553"/>
    </source>
</evidence>
<dbReference type="GO" id="GO:0004312">
    <property type="term" value="F:fatty acid synthase activity"/>
    <property type="evidence" value="ECO:0007669"/>
    <property type="project" value="TreeGrafter"/>
</dbReference>
<proteinExistence type="inferred from homology"/>
<evidence type="ECO:0000313" key="6">
    <source>
        <dbReference type="Proteomes" id="UP000654075"/>
    </source>
</evidence>
<dbReference type="Gene3D" id="3.40.47.10">
    <property type="match status" value="1"/>
</dbReference>
<dbReference type="Proteomes" id="UP000654075">
    <property type="component" value="Unassembled WGS sequence"/>
</dbReference>
<dbReference type="Pfam" id="PF00109">
    <property type="entry name" value="ketoacyl-synt"/>
    <property type="match status" value="1"/>
</dbReference>
<dbReference type="GO" id="GO:0006633">
    <property type="term" value="P:fatty acid biosynthetic process"/>
    <property type="evidence" value="ECO:0007669"/>
    <property type="project" value="TreeGrafter"/>
</dbReference>
<dbReference type="AlphaFoldDB" id="A0A813FIU1"/>
<dbReference type="PANTHER" id="PTHR43775:SF37">
    <property type="entry name" value="SI:DKEY-61P9.11"/>
    <property type="match status" value="1"/>
</dbReference>
<name>A0A813FIU1_POLGL</name>
<comment type="caution">
    <text evidence="5">The sequence shown here is derived from an EMBL/GenBank/DDBJ whole genome shotgun (WGS) entry which is preliminary data.</text>
</comment>
<keyword evidence="6" id="KW-1185">Reference proteome</keyword>
<dbReference type="InterPro" id="IPR014031">
    <property type="entry name" value="Ketoacyl_synth_C"/>
</dbReference>
<dbReference type="OMA" id="WITENHG"/>